<comment type="cofactor">
    <cofactor evidence="1">
        <name>Zn(2+)</name>
        <dbReference type="ChEBI" id="CHEBI:29105"/>
    </cofactor>
</comment>
<dbReference type="RefSeq" id="WP_205110127.1">
    <property type="nucleotide sequence ID" value="NZ_BAAAHT010000003.1"/>
</dbReference>
<dbReference type="InterPro" id="IPR006330">
    <property type="entry name" value="Ado/ade_deaminase"/>
</dbReference>
<reference evidence="7 8" key="1">
    <citation type="submission" date="2021-01" db="EMBL/GenBank/DDBJ databases">
        <title>Sequencing the genomes of 1000 actinobacteria strains.</title>
        <authorList>
            <person name="Klenk H.-P."/>
        </authorList>
    </citation>
    <scope>NUCLEOTIDE SEQUENCE [LARGE SCALE GENOMIC DNA]</scope>
    <source>
        <strain evidence="7 8">DSM 13057</strain>
    </source>
</reference>
<accession>A0ABS2L7P2</accession>
<dbReference type="InterPro" id="IPR032466">
    <property type="entry name" value="Metal_Hydrolase"/>
</dbReference>
<dbReference type="SUPFAM" id="SSF51556">
    <property type="entry name" value="Metallo-dependent hydrolases"/>
    <property type="match status" value="1"/>
</dbReference>
<dbReference type="Proteomes" id="UP000776164">
    <property type="component" value="Unassembled WGS sequence"/>
</dbReference>
<dbReference type="PANTHER" id="PTHR43114:SF6">
    <property type="entry name" value="ADENINE DEAMINASE"/>
    <property type="match status" value="1"/>
</dbReference>
<keyword evidence="3" id="KW-0479">Metal-binding</keyword>
<dbReference type="PANTHER" id="PTHR43114">
    <property type="entry name" value="ADENINE DEAMINASE"/>
    <property type="match status" value="1"/>
</dbReference>
<dbReference type="EMBL" id="JAFBBU010000001">
    <property type="protein sequence ID" value="MBM7472999.1"/>
    <property type="molecule type" value="Genomic_DNA"/>
</dbReference>
<dbReference type="EC" id="3.5.4.4" evidence="7"/>
<organism evidence="7 8">
    <name type="scientific">Subtercola frigoramans</name>
    <dbReference type="NCBI Taxonomy" id="120298"/>
    <lineage>
        <taxon>Bacteria</taxon>
        <taxon>Bacillati</taxon>
        <taxon>Actinomycetota</taxon>
        <taxon>Actinomycetes</taxon>
        <taxon>Micrococcales</taxon>
        <taxon>Microbacteriaceae</taxon>
        <taxon>Subtercola</taxon>
    </lineage>
</organism>
<evidence type="ECO:0000313" key="8">
    <source>
        <dbReference type="Proteomes" id="UP000776164"/>
    </source>
</evidence>
<comment type="similarity">
    <text evidence="2">Belongs to the metallo-dependent hydrolases superfamily. Adenosine and AMP deaminases family.</text>
</comment>
<gene>
    <name evidence="7" type="ORF">JOE66_002633</name>
</gene>
<proteinExistence type="inferred from homology"/>
<evidence type="ECO:0000256" key="4">
    <source>
        <dbReference type="ARBA" id="ARBA00022801"/>
    </source>
</evidence>
<evidence type="ECO:0000256" key="5">
    <source>
        <dbReference type="ARBA" id="ARBA00022833"/>
    </source>
</evidence>
<keyword evidence="4 7" id="KW-0378">Hydrolase</keyword>
<comment type="caution">
    <text evidence="7">The sequence shown here is derived from an EMBL/GenBank/DDBJ whole genome shotgun (WGS) entry which is preliminary data.</text>
</comment>
<dbReference type="InterPro" id="IPR006650">
    <property type="entry name" value="A/AMP_deam_AS"/>
</dbReference>
<evidence type="ECO:0000256" key="1">
    <source>
        <dbReference type="ARBA" id="ARBA00001947"/>
    </source>
</evidence>
<feature type="domain" description="Adenosine deaminase" evidence="6">
    <location>
        <begin position="19"/>
        <end position="335"/>
    </location>
</feature>
<keyword evidence="5" id="KW-0862">Zinc</keyword>
<sequence>MTDTTTLESLAVRDLTALPKGHLHLHMEAAIRPETLQQMSDELGVVVPMPDLSVTYSDFTEFSTTYRGLLAVLSKAENLFRLIDESVEDAAREGVVYVEFGVSPHFYVETFGSTEAALQIMLDKAAEAGAKWGVEIGFMITVDRTESVEDANAYAEIAAAFAGRGVVSLGLANDERGYPAGRFEEAFAIGKAAGLLSTPHAGELAGPDQVLEAVEVLKADRILHGVTSVQDAALLERLAADGICLDVCPTSNLLLEVVPNIDAHPLLVLLNAGVRCSINADDPILFGPNILSEYELCRAVLGLTDAQLADCAWSSIECGGGSAEMKAKAKTGIDAWLASAV</sequence>
<dbReference type="Gene3D" id="3.20.20.140">
    <property type="entry name" value="Metal-dependent hydrolases"/>
    <property type="match status" value="1"/>
</dbReference>
<dbReference type="GO" id="GO:0016787">
    <property type="term" value="F:hydrolase activity"/>
    <property type="evidence" value="ECO:0007669"/>
    <property type="project" value="UniProtKB-KW"/>
</dbReference>
<evidence type="ECO:0000259" key="6">
    <source>
        <dbReference type="Pfam" id="PF00962"/>
    </source>
</evidence>
<dbReference type="Pfam" id="PF00962">
    <property type="entry name" value="A_deaminase"/>
    <property type="match status" value="1"/>
</dbReference>
<dbReference type="InterPro" id="IPR001365">
    <property type="entry name" value="A_deaminase_dom"/>
</dbReference>
<protein>
    <submittedName>
        <fullName evidence="7">Adenosine deaminase</fullName>
        <ecNumber evidence="7">3.5.4.4</ecNumber>
    </submittedName>
</protein>
<name>A0ABS2L7P2_9MICO</name>
<dbReference type="PROSITE" id="PS00485">
    <property type="entry name" value="A_DEAMINASE"/>
    <property type="match status" value="1"/>
</dbReference>
<dbReference type="NCBIfam" id="TIGR01430">
    <property type="entry name" value="aden_deam"/>
    <property type="match status" value="1"/>
</dbReference>
<evidence type="ECO:0000313" key="7">
    <source>
        <dbReference type="EMBL" id="MBM7472999.1"/>
    </source>
</evidence>
<evidence type="ECO:0000256" key="3">
    <source>
        <dbReference type="ARBA" id="ARBA00022723"/>
    </source>
</evidence>
<evidence type="ECO:0000256" key="2">
    <source>
        <dbReference type="ARBA" id="ARBA00006676"/>
    </source>
</evidence>
<keyword evidence="8" id="KW-1185">Reference proteome</keyword>